<dbReference type="RefSeq" id="NP_568745.1">
    <property type="nucleotide sequence ID" value="NM_124470.3"/>
</dbReference>
<dbReference type="EMBL" id="CACRSJ010000110">
    <property type="protein sequence ID" value="VYS69951.1"/>
    <property type="molecule type" value="Genomic_DNA"/>
</dbReference>
<dbReference type="PANTHER" id="PTHR12565">
    <property type="entry name" value="STEROL REGULATORY ELEMENT-BINDING PROTEIN"/>
    <property type="match status" value="1"/>
</dbReference>
<reference evidence="12" key="1">
    <citation type="journal article" date="2016" name="Proc. Natl. Acad. Sci. U.S.A.">
        <title>Chromosome-level assembly of Arabidopsis thaliana Ler reveals the extent of translocation and inversion polymorphisms.</title>
        <authorList>
            <person name="Zapata L."/>
            <person name="Ding J."/>
            <person name="Willing E.M."/>
            <person name="Hartwig B."/>
            <person name="Bezdan D."/>
            <person name="Jiao W.B."/>
            <person name="Patel V."/>
            <person name="Velikkakam James G."/>
            <person name="Koornneef M."/>
            <person name="Ossowski S."/>
            <person name="Schneeberger K."/>
        </authorList>
    </citation>
    <scope>NUCLEOTIDE SEQUENCE [LARGE SCALE GENOMIC DNA]</scope>
    <source>
        <strain evidence="12">cv. Landsberg erecta</strain>
    </source>
</reference>
<evidence type="ECO:0000313" key="12">
    <source>
        <dbReference type="Proteomes" id="UP000078284"/>
    </source>
</evidence>
<dbReference type="RefSeq" id="NP_851163.1">
    <property type="nucleotide sequence ID" value="NM_180832.3"/>
</dbReference>
<dbReference type="OMA" id="NNNFCSF"/>
<evidence type="ECO:0000313" key="14">
    <source>
        <dbReference type="Proteomes" id="UP000434276"/>
    </source>
</evidence>
<dbReference type="InterPro" id="IPR024097">
    <property type="entry name" value="bHLH_ZIP_TF"/>
</dbReference>
<accession>A0A178URH5</accession>
<keyword evidence="3" id="KW-0238">DNA-binding</keyword>
<evidence type="ECO:0000313" key="11">
    <source>
        <dbReference type="EMBL" id="VYS69951.1"/>
    </source>
</evidence>
<evidence type="ECO:0000256" key="2">
    <source>
        <dbReference type="ARBA" id="ARBA00023015"/>
    </source>
</evidence>
<comment type="subcellular location">
    <subcellularLocation>
        <location evidence="1">Nucleus</location>
    </subcellularLocation>
</comment>
<dbReference type="AlphaFoldDB" id="A0A178URH5"/>
<dbReference type="Proteomes" id="UP000434276">
    <property type="component" value="Unassembled WGS sequence"/>
</dbReference>
<feature type="compositionally biased region" description="Polar residues" evidence="6">
    <location>
        <begin position="63"/>
        <end position="84"/>
    </location>
</feature>
<keyword evidence="4" id="KW-0804">Transcription</keyword>
<organism evidence="10 12">
    <name type="scientific">Arabidopsis thaliana</name>
    <name type="common">Mouse-ear cress</name>
    <dbReference type="NCBI Taxonomy" id="3702"/>
    <lineage>
        <taxon>Eukaryota</taxon>
        <taxon>Viridiplantae</taxon>
        <taxon>Streptophyta</taxon>
        <taxon>Embryophyta</taxon>
        <taxon>Tracheophyta</taxon>
        <taxon>Spermatophyta</taxon>
        <taxon>Magnoliopsida</taxon>
        <taxon>eudicotyledons</taxon>
        <taxon>Gunneridae</taxon>
        <taxon>Pentapetalae</taxon>
        <taxon>rosids</taxon>
        <taxon>malvids</taxon>
        <taxon>Brassicales</taxon>
        <taxon>Brassicaceae</taxon>
        <taxon>Camelineae</taxon>
        <taxon>Arabidopsis</taxon>
    </lineage>
</organism>
<dbReference type="SMART" id="SM00353">
    <property type="entry name" value="HLH"/>
    <property type="match status" value="1"/>
</dbReference>
<reference evidence="10" key="2">
    <citation type="submission" date="2016-03" db="EMBL/GenBank/DDBJ databases">
        <title>Full-length assembly of Arabidopsis thaliana Ler reveals the complement of translocations and inversions.</title>
        <authorList>
            <person name="Zapata L."/>
            <person name="Schneeberger K."/>
            <person name="Ossowski S."/>
        </authorList>
    </citation>
    <scope>NUCLEOTIDE SEQUENCE [LARGE SCALE GENOMIC DNA]</scope>
    <source>
        <tissue evidence="10">Leaf</tissue>
    </source>
</reference>
<evidence type="ECO:0000313" key="10">
    <source>
        <dbReference type="EMBL" id="OAO96519.1"/>
    </source>
</evidence>
<accession>A0A5S9YD09</accession>
<sequence length="286" mass="31773">MATFSYFQNYPHSLLDPLLFPTPHSSINLTSFIDQNHLYPLPNISTVEDISFLEYNVDKTENSGSEKLANTTKTATTGSSSCDQLSHGPSAITNTGKTRGRKARNSNNSKEGVEGRKSKKQKRGSKEEPPTDYIHVRARRGQATDSHSLAERVRREKISERMRTLQNLVPGCDKVTGKALMLDEIINYVQTLQTQVEFLSMKLTSISPVVYDFGSDLDGLILQSEMGSPEVGTSFTNAMPTTTPIFPSLLDNSVVPTHAQVQEEGEERENFVDRSGFNNNNFCSFP</sequence>
<feature type="domain" description="BHLH" evidence="7">
    <location>
        <begin position="142"/>
        <end position="192"/>
    </location>
</feature>
<feature type="region of interest" description="Disordered" evidence="6">
    <location>
        <begin position="63"/>
        <end position="149"/>
    </location>
</feature>
<dbReference type="EMBL" id="LUHQ01000005">
    <property type="protein sequence ID" value="OAO96519.1"/>
    <property type="molecule type" value="Genomic_DNA"/>
</dbReference>
<dbReference type="FunFam" id="4.10.280.10:FF:000002">
    <property type="entry name" value="Basic helix-loop-helix transcription factor"/>
    <property type="match status" value="1"/>
</dbReference>
<dbReference type="GO" id="GO:0006355">
    <property type="term" value="P:regulation of DNA-templated transcription"/>
    <property type="evidence" value="ECO:0007669"/>
    <property type="project" value="InterPro"/>
</dbReference>
<dbReference type="GO" id="GO:0005634">
    <property type="term" value="C:nucleus"/>
    <property type="evidence" value="ECO:0007669"/>
    <property type="project" value="UniProtKB-SubCell"/>
</dbReference>
<dbReference type="EMBL" id="LR881470">
    <property type="protein sequence ID" value="CAD5334550.1"/>
    <property type="molecule type" value="Genomic_DNA"/>
</dbReference>
<dbReference type="GO" id="GO:0046983">
    <property type="term" value="F:protein dimerization activity"/>
    <property type="evidence" value="ECO:0007669"/>
    <property type="project" value="InterPro"/>
</dbReference>
<dbReference type="GO" id="GO:0003677">
    <property type="term" value="F:DNA binding"/>
    <property type="evidence" value="ECO:0007669"/>
    <property type="project" value="UniProtKB-KW"/>
</dbReference>
<dbReference type="OrthoDB" id="1928604at2759"/>
<dbReference type="PANTHER" id="PTHR12565:SF431">
    <property type="entry name" value="TRANSCRIPTION FACTOR BHLH137"/>
    <property type="match status" value="1"/>
</dbReference>
<dbReference type="EMBL" id="CACSHJ010000096">
    <property type="protein sequence ID" value="CAA0408978.1"/>
    <property type="molecule type" value="Genomic_DNA"/>
</dbReference>
<keyword evidence="5" id="KW-0539">Nucleus</keyword>
<evidence type="ECO:0000256" key="4">
    <source>
        <dbReference type="ARBA" id="ARBA00023163"/>
    </source>
</evidence>
<protein>
    <submittedName>
        <fullName evidence="9">(thale cress) hypothetical protein</fullName>
    </submittedName>
</protein>
<dbReference type="Gene3D" id="4.10.280.10">
    <property type="entry name" value="Helix-loop-helix DNA-binding domain"/>
    <property type="match status" value="1"/>
</dbReference>
<reference evidence="11 13" key="3">
    <citation type="submission" date="2019-11" db="EMBL/GenBank/DDBJ databases">
        <authorList>
            <person name="Jiao W.-B."/>
            <person name="Schneeberger K."/>
        </authorList>
    </citation>
    <scope>NUCLEOTIDE SEQUENCE [LARGE SCALE GENOMIC DNA]</scope>
    <source>
        <strain evidence="13">cv. An-1</strain>
        <strain evidence="14">cv. C24</strain>
    </source>
</reference>
<dbReference type="CDD" id="cd18919">
    <property type="entry name" value="bHLH_AtBPE_like"/>
    <property type="match status" value="1"/>
</dbReference>
<evidence type="ECO:0000259" key="7">
    <source>
        <dbReference type="PROSITE" id="PS50888"/>
    </source>
</evidence>
<evidence type="ECO:0000313" key="13">
    <source>
        <dbReference type="Proteomes" id="UP000426265"/>
    </source>
</evidence>
<proteinExistence type="predicted"/>
<keyword evidence="2" id="KW-0805">Transcription regulation</keyword>
<evidence type="ECO:0000256" key="3">
    <source>
        <dbReference type="ARBA" id="ARBA00023125"/>
    </source>
</evidence>
<dbReference type="PROSITE" id="PS50888">
    <property type="entry name" value="BHLH"/>
    <property type="match status" value="1"/>
</dbReference>
<reference evidence="9 15" key="4">
    <citation type="submission" date="2020-09" db="EMBL/GenBank/DDBJ databases">
        <authorList>
            <person name="Ashkenazy H."/>
        </authorList>
    </citation>
    <scope>NUCLEOTIDE SEQUENCE [LARGE SCALE GENOMIC DNA]</scope>
    <source>
        <strain evidence="15">cv. Cdm-0</strain>
    </source>
</reference>
<dbReference type="InterPro" id="IPR036638">
    <property type="entry name" value="HLH_DNA-bd_sf"/>
</dbReference>
<evidence type="ECO:0000313" key="9">
    <source>
        <dbReference type="EMBL" id="CAD5334550.1"/>
    </source>
</evidence>
<dbReference type="Pfam" id="PF00010">
    <property type="entry name" value="HLH"/>
    <property type="match status" value="1"/>
</dbReference>
<dbReference type="SUPFAM" id="SSF47459">
    <property type="entry name" value="HLH, helix-loop-helix DNA-binding domain"/>
    <property type="match status" value="1"/>
</dbReference>
<dbReference type="Proteomes" id="UP000426265">
    <property type="component" value="Unassembled WGS sequence"/>
</dbReference>
<dbReference type="SMR" id="A0A178URH5"/>
<evidence type="ECO:0000256" key="1">
    <source>
        <dbReference type="ARBA" id="ARBA00004123"/>
    </source>
</evidence>
<dbReference type="ExpressionAtlas" id="A0A178URH5">
    <property type="expression patterns" value="baseline and differential"/>
</dbReference>
<dbReference type="KEGG" id="ath:AT5G50915"/>
<dbReference type="Proteomes" id="UP000516314">
    <property type="component" value="Chromosome 5"/>
</dbReference>
<evidence type="ECO:0000313" key="15">
    <source>
        <dbReference type="Proteomes" id="UP000516314"/>
    </source>
</evidence>
<dbReference type="InterPro" id="IPR011598">
    <property type="entry name" value="bHLH_dom"/>
</dbReference>
<evidence type="ECO:0000256" key="6">
    <source>
        <dbReference type="SAM" id="MobiDB-lite"/>
    </source>
</evidence>
<evidence type="ECO:0000313" key="8">
    <source>
        <dbReference type="EMBL" id="CAA0408978.1"/>
    </source>
</evidence>
<name>A0A178URH5_ARATH</name>
<gene>
    <name evidence="10" type="ordered locus">AXX17_At5g49700</name>
    <name evidence="11" type="ORF">AN1_LOCUS25336</name>
    <name evidence="9" type="ORF">AT9943_LOCUS21846</name>
    <name evidence="8" type="ORF">C24_LOCUS25168</name>
</gene>
<dbReference type="Proteomes" id="UP000078284">
    <property type="component" value="Chromosome 5"/>
</dbReference>
<evidence type="ECO:0000256" key="5">
    <source>
        <dbReference type="ARBA" id="ARBA00023242"/>
    </source>
</evidence>